<keyword evidence="2" id="KW-1185">Reference proteome</keyword>
<name>A0AC60P7G6_IXOPE</name>
<comment type="caution">
    <text evidence="1">The sequence shown here is derived from an EMBL/GenBank/DDBJ whole genome shotgun (WGS) entry which is preliminary data.</text>
</comment>
<gene>
    <name evidence="1" type="ORF">HPB47_007716</name>
</gene>
<dbReference type="Proteomes" id="UP000805193">
    <property type="component" value="Unassembled WGS sequence"/>
</dbReference>
<accession>A0AC60P7G6</accession>
<sequence>MDRLKKKRAVRRSRNTKLINEIRAALQSDPMDYKRLEMLRDRLLAGNDELRKVNEEIEPLFDDNDLEKDYNTVADFEDEVASISNSIFSSVVFFFIYAVFKRLGNVYHVTTIIIIVLSLVLIVLFKFYYHHLRKVKNGQPLYTPYDLGVHRQHRHMYASPEKPFVSKFLIPSKHSAETTPAGPRHPTSGGSFHAE</sequence>
<evidence type="ECO:0000313" key="2">
    <source>
        <dbReference type="Proteomes" id="UP000805193"/>
    </source>
</evidence>
<evidence type="ECO:0000313" key="1">
    <source>
        <dbReference type="EMBL" id="KAG0415103.1"/>
    </source>
</evidence>
<reference evidence="1 2" key="1">
    <citation type="journal article" date="2020" name="Cell">
        <title>Large-Scale Comparative Analyses of Tick Genomes Elucidate Their Genetic Diversity and Vector Capacities.</title>
        <authorList>
            <consortium name="Tick Genome and Microbiome Consortium (TIGMIC)"/>
            <person name="Jia N."/>
            <person name="Wang J."/>
            <person name="Shi W."/>
            <person name="Du L."/>
            <person name="Sun Y."/>
            <person name="Zhan W."/>
            <person name="Jiang J.F."/>
            <person name="Wang Q."/>
            <person name="Zhang B."/>
            <person name="Ji P."/>
            <person name="Bell-Sakyi L."/>
            <person name="Cui X.M."/>
            <person name="Yuan T.T."/>
            <person name="Jiang B.G."/>
            <person name="Yang W.F."/>
            <person name="Lam T.T."/>
            <person name="Chang Q.C."/>
            <person name="Ding S.J."/>
            <person name="Wang X.J."/>
            <person name="Zhu J.G."/>
            <person name="Ruan X.D."/>
            <person name="Zhao L."/>
            <person name="Wei J.T."/>
            <person name="Ye R.Z."/>
            <person name="Que T.C."/>
            <person name="Du C.H."/>
            <person name="Zhou Y.H."/>
            <person name="Cheng J.X."/>
            <person name="Dai P.F."/>
            <person name="Guo W.B."/>
            <person name="Han X.H."/>
            <person name="Huang E.J."/>
            <person name="Li L.F."/>
            <person name="Wei W."/>
            <person name="Gao Y.C."/>
            <person name="Liu J.Z."/>
            <person name="Shao H.Z."/>
            <person name="Wang X."/>
            <person name="Wang C.C."/>
            <person name="Yang T.C."/>
            <person name="Huo Q.B."/>
            <person name="Li W."/>
            <person name="Chen H.Y."/>
            <person name="Chen S.E."/>
            <person name="Zhou L.G."/>
            <person name="Ni X.B."/>
            <person name="Tian J.H."/>
            <person name="Sheng Y."/>
            <person name="Liu T."/>
            <person name="Pan Y.S."/>
            <person name="Xia L.Y."/>
            <person name="Li J."/>
            <person name="Zhao F."/>
            <person name="Cao W.C."/>
        </authorList>
    </citation>
    <scope>NUCLEOTIDE SEQUENCE [LARGE SCALE GENOMIC DNA]</scope>
    <source>
        <strain evidence="1">Iper-2018</strain>
    </source>
</reference>
<protein>
    <submittedName>
        <fullName evidence="1">Uncharacterized protein</fullName>
    </submittedName>
</protein>
<organism evidence="1 2">
    <name type="scientific">Ixodes persulcatus</name>
    <name type="common">Taiga tick</name>
    <dbReference type="NCBI Taxonomy" id="34615"/>
    <lineage>
        <taxon>Eukaryota</taxon>
        <taxon>Metazoa</taxon>
        <taxon>Ecdysozoa</taxon>
        <taxon>Arthropoda</taxon>
        <taxon>Chelicerata</taxon>
        <taxon>Arachnida</taxon>
        <taxon>Acari</taxon>
        <taxon>Parasitiformes</taxon>
        <taxon>Ixodida</taxon>
        <taxon>Ixodoidea</taxon>
        <taxon>Ixodidae</taxon>
        <taxon>Ixodinae</taxon>
        <taxon>Ixodes</taxon>
    </lineage>
</organism>
<dbReference type="EMBL" id="JABSTQ010011110">
    <property type="protein sequence ID" value="KAG0415103.1"/>
    <property type="molecule type" value="Genomic_DNA"/>
</dbReference>
<proteinExistence type="predicted"/>